<accession>A0A9W8MNB7</accession>
<proteinExistence type="predicted"/>
<sequence>MATRYLEFEFSSTWMVSLEKSGTSTQPRDRTHRRRGEENPEVLPLVWAGTLELVGAVFESDEREGACEGVPLSRLLQLRLALSMCLHGMSPSSSSWTIRLLAEWITMTLESEKLYSVQPPAANPDARAKRDFGHRLLFRDVGWKDGLLSGPLHPSLPAVPVSWYSLIQPNPPFLPYTRTGYGVAQPWAQDSAVWSTICAAAPLEREILNGTFRTEAVDTGGLHVSSFFSLEDGNWRTTEPGRYLKFSSLEEQSFGGFGARSMVSTRMG</sequence>
<gene>
    <name evidence="1" type="ORF">NLJ89_g11082</name>
</gene>
<comment type="caution">
    <text evidence="1">The sequence shown here is derived from an EMBL/GenBank/DDBJ whole genome shotgun (WGS) entry which is preliminary data.</text>
</comment>
<keyword evidence="2" id="KW-1185">Reference proteome</keyword>
<protein>
    <submittedName>
        <fullName evidence="1">Uncharacterized protein</fullName>
    </submittedName>
</protein>
<dbReference type="EMBL" id="JANKHO010002319">
    <property type="protein sequence ID" value="KAJ3493157.1"/>
    <property type="molecule type" value="Genomic_DNA"/>
</dbReference>
<name>A0A9W8MNB7_9AGAR</name>
<dbReference type="AlphaFoldDB" id="A0A9W8MNB7"/>
<organism evidence="1 2">
    <name type="scientific">Agrocybe chaxingu</name>
    <dbReference type="NCBI Taxonomy" id="84603"/>
    <lineage>
        <taxon>Eukaryota</taxon>
        <taxon>Fungi</taxon>
        <taxon>Dikarya</taxon>
        <taxon>Basidiomycota</taxon>
        <taxon>Agaricomycotina</taxon>
        <taxon>Agaricomycetes</taxon>
        <taxon>Agaricomycetidae</taxon>
        <taxon>Agaricales</taxon>
        <taxon>Agaricineae</taxon>
        <taxon>Strophariaceae</taxon>
        <taxon>Agrocybe</taxon>
    </lineage>
</organism>
<evidence type="ECO:0000313" key="1">
    <source>
        <dbReference type="EMBL" id="KAJ3493157.1"/>
    </source>
</evidence>
<dbReference type="Proteomes" id="UP001148786">
    <property type="component" value="Unassembled WGS sequence"/>
</dbReference>
<evidence type="ECO:0000313" key="2">
    <source>
        <dbReference type="Proteomes" id="UP001148786"/>
    </source>
</evidence>
<reference evidence="1" key="1">
    <citation type="submission" date="2022-07" db="EMBL/GenBank/DDBJ databases">
        <title>Genome Sequence of Agrocybe chaxingu.</title>
        <authorList>
            <person name="Buettner E."/>
        </authorList>
    </citation>
    <scope>NUCLEOTIDE SEQUENCE</scope>
    <source>
        <strain evidence="1">MP-N11</strain>
    </source>
</reference>